<evidence type="ECO:0000256" key="3">
    <source>
        <dbReference type="ARBA" id="ARBA00022679"/>
    </source>
</evidence>
<feature type="region of interest" description="Disordered" evidence="6">
    <location>
        <begin position="340"/>
        <end position="370"/>
    </location>
</feature>
<evidence type="ECO:0000256" key="6">
    <source>
        <dbReference type="SAM" id="MobiDB-lite"/>
    </source>
</evidence>
<evidence type="ECO:0000313" key="9">
    <source>
        <dbReference type="Proteomes" id="UP000594262"/>
    </source>
</evidence>
<dbReference type="GeneID" id="136799618"/>
<dbReference type="InterPro" id="IPR044611">
    <property type="entry name" value="E3A/B/C-like"/>
</dbReference>
<dbReference type="PROSITE" id="PS50237">
    <property type="entry name" value="HECT"/>
    <property type="match status" value="1"/>
</dbReference>
<keyword evidence="9" id="KW-1185">Reference proteome</keyword>
<reference evidence="8" key="1">
    <citation type="submission" date="2021-01" db="UniProtKB">
        <authorList>
            <consortium name="EnsemblMetazoa"/>
        </authorList>
    </citation>
    <scope>IDENTIFICATION</scope>
</reference>
<evidence type="ECO:0000256" key="2">
    <source>
        <dbReference type="ARBA" id="ARBA00012485"/>
    </source>
</evidence>
<keyword evidence="4 5" id="KW-0833">Ubl conjugation pathway</keyword>
<name>A0A7M5VAA7_9CNID</name>
<dbReference type="Gene3D" id="3.30.2160.10">
    <property type="entry name" value="Hect, E3 ligase catalytic domain"/>
    <property type="match status" value="1"/>
</dbReference>
<dbReference type="InterPro" id="IPR000569">
    <property type="entry name" value="HECT_dom"/>
</dbReference>
<dbReference type="PANTHER" id="PTHR45700">
    <property type="entry name" value="UBIQUITIN-PROTEIN LIGASE E3C"/>
    <property type="match status" value="1"/>
</dbReference>
<dbReference type="EnsemblMetazoa" id="CLYHEMT005285.1">
    <property type="protein sequence ID" value="CLYHEMP005285.1"/>
    <property type="gene ID" value="CLYHEMG005285"/>
</dbReference>
<organism evidence="8 9">
    <name type="scientific">Clytia hemisphaerica</name>
    <dbReference type="NCBI Taxonomy" id="252671"/>
    <lineage>
        <taxon>Eukaryota</taxon>
        <taxon>Metazoa</taxon>
        <taxon>Cnidaria</taxon>
        <taxon>Hydrozoa</taxon>
        <taxon>Hydroidolina</taxon>
        <taxon>Leptothecata</taxon>
        <taxon>Obeliida</taxon>
        <taxon>Clytiidae</taxon>
        <taxon>Clytia</taxon>
    </lineage>
</organism>
<dbReference type="PANTHER" id="PTHR45700:SF2">
    <property type="entry name" value="UBIQUITIN-PROTEIN LIGASE E3C"/>
    <property type="match status" value="1"/>
</dbReference>
<accession>A0A7M5VAA7</accession>
<dbReference type="InterPro" id="IPR035983">
    <property type="entry name" value="Hect_E3_ubiquitin_ligase"/>
</dbReference>
<sequence>MYSFDGKHKSRTKVSLGGASKQVGKKALIESAREERLKRELSRKQNEAAIKIQGWTRSCFVQKSLSNNFRDSFDKALENNADLTGITIASKLIYFFYNTELDYQRLVLLSQKLLKLASSKQIQTLLSSNSDEWFHRLKRVLVVCSRTLSSSGDRNVSIPLRMLEVFTSLKTYEWLPSEENQMKTVFSITSHLTTKGYFSQMRQLLITRVPDSLEPSSHPPTPLAGAIKDLIMKPLELVMGDSPLSVTNMIYSSFIESILAHPMTEQVCFFLVPAISPKLSLQTLSKVLVTMDEEKIQSVWMLYSLLSIIEQNQDNAMDFETTLNCTKALRIMIDQLRPRKDKERTGQVETSDSSDESSDEDESELMELGETEPIPESHCQRYVSHKCVELMSEKFLISPCLTLLSKGLQKNKSLRSQLLIDICHISHHMLYTLNTPVQKSEFLYSLAFSKYFLRLTWYELLALETYTNTGKTVQLLHQLAHGNAMTSQDEQRVIPMLSVYTTLLRYAMFSIYDTDFYSDNTKSTLMPFRITEVIEMSRILRDVVLGLIVFMYPDIKMITTSAQQKQWHTLCRSVTLLVKQLYARDSRRRFCPEHHWLSNRAAISHETMKINFFVDNDDDEMDVESDFSKDHLFKPGLSTLNARNVAILEYVPFAVPFLQRVLIFQRIIQEDKKNNQTPEQAFISGGGVESLTINRKYLYQDAFDQLSKERRADIKQVVRVQMINAQGLDEAGIDGGGVFREFMSQFIKEAYDPSYGFFNTTSQQLLYPNPDISLIHPDYMKHYHFLGRMLGKVIYESMMVELPLADFFLCKLLNKYGADIDIHHLESLDPDLHRNLFELKNYSGDADDLSLNFAIIKNQYGETEVVELKPGGKDICVDNSNKIEYIHLMADYKLNKQLRNQCNAFRAGLSDVIDLKWLRMFSHNELQILISGARVAVDFEDLKQNTNYSGSFKEEDSYIKDFWAIIETLTDKQKQQFLKFVTSCSRPPLLGFSELNPKFCIHSGGEVDRLPTASTCMNLLKLPIYNSIGLLRKRLIYAIEAEAGFELS</sequence>
<proteinExistence type="predicted"/>
<dbReference type="CDD" id="cd00078">
    <property type="entry name" value="HECTc"/>
    <property type="match status" value="1"/>
</dbReference>
<dbReference type="GO" id="GO:0061630">
    <property type="term" value="F:ubiquitin protein ligase activity"/>
    <property type="evidence" value="ECO:0007669"/>
    <property type="project" value="UniProtKB-EC"/>
</dbReference>
<evidence type="ECO:0000256" key="5">
    <source>
        <dbReference type="PROSITE-ProRule" id="PRU00104"/>
    </source>
</evidence>
<dbReference type="Pfam" id="PF00632">
    <property type="entry name" value="HECT"/>
    <property type="match status" value="1"/>
</dbReference>
<dbReference type="EC" id="2.3.2.26" evidence="2"/>
<dbReference type="FunFam" id="3.30.2160.10:FF:000002">
    <property type="entry name" value="Putative Ubiquitin-protein ligase E3C"/>
    <property type="match status" value="1"/>
</dbReference>
<evidence type="ECO:0000256" key="4">
    <source>
        <dbReference type="ARBA" id="ARBA00022786"/>
    </source>
</evidence>
<dbReference type="GO" id="GO:0000209">
    <property type="term" value="P:protein polyubiquitination"/>
    <property type="evidence" value="ECO:0007669"/>
    <property type="project" value="InterPro"/>
</dbReference>
<dbReference type="Gene3D" id="3.90.1750.10">
    <property type="entry name" value="Hect, E3 ligase catalytic domains"/>
    <property type="match status" value="1"/>
</dbReference>
<feature type="compositionally biased region" description="Acidic residues" evidence="6">
    <location>
        <begin position="352"/>
        <end position="370"/>
    </location>
</feature>
<dbReference type="FunFam" id="3.30.2410.10:FF:000011">
    <property type="entry name" value="Putative Ubiquitin-protein ligase E3C"/>
    <property type="match status" value="1"/>
</dbReference>
<evidence type="ECO:0000259" key="7">
    <source>
        <dbReference type="PROSITE" id="PS50237"/>
    </source>
</evidence>
<dbReference type="SMART" id="SM00119">
    <property type="entry name" value="HECTc"/>
    <property type="match status" value="1"/>
</dbReference>
<keyword evidence="3" id="KW-0808">Transferase</keyword>
<dbReference type="Proteomes" id="UP000594262">
    <property type="component" value="Unplaced"/>
</dbReference>
<evidence type="ECO:0000256" key="1">
    <source>
        <dbReference type="ARBA" id="ARBA00000885"/>
    </source>
</evidence>
<dbReference type="GO" id="GO:0006511">
    <property type="term" value="P:ubiquitin-dependent protein catabolic process"/>
    <property type="evidence" value="ECO:0007669"/>
    <property type="project" value="TreeGrafter"/>
</dbReference>
<dbReference type="RefSeq" id="XP_066912443.1">
    <property type="nucleotide sequence ID" value="XM_067056342.1"/>
</dbReference>
<dbReference type="Gene3D" id="3.30.2410.10">
    <property type="entry name" value="Hect, E3 ligase catalytic domain"/>
    <property type="match status" value="1"/>
</dbReference>
<evidence type="ECO:0000313" key="8">
    <source>
        <dbReference type="EnsemblMetazoa" id="CLYHEMP005285.1"/>
    </source>
</evidence>
<dbReference type="AlphaFoldDB" id="A0A7M5VAA7"/>
<dbReference type="OrthoDB" id="8068875at2759"/>
<dbReference type="SUPFAM" id="SSF56204">
    <property type="entry name" value="Hect, E3 ligase catalytic domain"/>
    <property type="match status" value="1"/>
</dbReference>
<protein>
    <recommendedName>
        <fullName evidence="2">HECT-type E3 ubiquitin transferase</fullName>
        <ecNumber evidence="2">2.3.2.26</ecNumber>
    </recommendedName>
</protein>
<feature type="domain" description="HECT" evidence="7">
    <location>
        <begin position="710"/>
        <end position="1048"/>
    </location>
</feature>
<comment type="catalytic activity">
    <reaction evidence="1">
        <text>S-ubiquitinyl-[E2 ubiquitin-conjugating enzyme]-L-cysteine + [acceptor protein]-L-lysine = [E2 ubiquitin-conjugating enzyme]-L-cysteine + N(6)-ubiquitinyl-[acceptor protein]-L-lysine.</text>
        <dbReference type="EC" id="2.3.2.26"/>
    </reaction>
</comment>
<feature type="active site" description="Glycyl thioester intermediate" evidence="5">
    <location>
        <position position="1016"/>
    </location>
</feature>